<accession>A0ABV8FET3</accession>
<gene>
    <name evidence="1" type="ORF">ACFOYY_40335</name>
</gene>
<organism evidence="1 2">
    <name type="scientific">Streptosporangium jomthongense</name>
    <dbReference type="NCBI Taxonomy" id="1193683"/>
    <lineage>
        <taxon>Bacteria</taxon>
        <taxon>Bacillati</taxon>
        <taxon>Actinomycetota</taxon>
        <taxon>Actinomycetes</taxon>
        <taxon>Streptosporangiales</taxon>
        <taxon>Streptosporangiaceae</taxon>
        <taxon>Streptosporangium</taxon>
    </lineage>
</organism>
<reference evidence="2" key="1">
    <citation type="journal article" date="2019" name="Int. J. Syst. Evol. Microbiol.">
        <title>The Global Catalogue of Microorganisms (GCM) 10K type strain sequencing project: providing services to taxonomists for standard genome sequencing and annotation.</title>
        <authorList>
            <consortium name="The Broad Institute Genomics Platform"/>
            <consortium name="The Broad Institute Genome Sequencing Center for Infectious Disease"/>
            <person name="Wu L."/>
            <person name="Ma J."/>
        </authorList>
    </citation>
    <scope>NUCLEOTIDE SEQUENCE [LARGE SCALE GENOMIC DNA]</scope>
    <source>
        <strain evidence="2">TBRC 7912</strain>
    </source>
</reference>
<evidence type="ECO:0000313" key="2">
    <source>
        <dbReference type="Proteomes" id="UP001595698"/>
    </source>
</evidence>
<dbReference type="Proteomes" id="UP001595698">
    <property type="component" value="Unassembled WGS sequence"/>
</dbReference>
<proteinExistence type="predicted"/>
<sequence length="194" mass="21435">MVTIARSDDLAMVGANGGGWAAPLGTAQPLDPRNAPTSPWLALGTISDDGLTTAFDEDSESFTGWGQSAPFRTVITSSVRTFQLTLWETRRPIVRSIMFRQDLTALDPDVEGIVTFAESATVTPDRRSWIFDIYDGTLWERIYVPEGEVTDRGDDTAKQDEMRGFEITITAYPDAANNTIYRSYLAPELDEVNS</sequence>
<dbReference type="Pfam" id="PF25681">
    <property type="entry name" value="Phage_TTP_17"/>
    <property type="match status" value="1"/>
</dbReference>
<protein>
    <recommendedName>
        <fullName evidence="3">Phage tail protein</fullName>
    </recommendedName>
</protein>
<dbReference type="EMBL" id="JBHSBC010000056">
    <property type="protein sequence ID" value="MFC3986436.1"/>
    <property type="molecule type" value="Genomic_DNA"/>
</dbReference>
<evidence type="ECO:0008006" key="3">
    <source>
        <dbReference type="Google" id="ProtNLM"/>
    </source>
</evidence>
<name>A0ABV8FET3_9ACTN</name>
<evidence type="ECO:0000313" key="1">
    <source>
        <dbReference type="EMBL" id="MFC3986436.1"/>
    </source>
</evidence>
<dbReference type="InterPro" id="IPR058154">
    <property type="entry name" value="Bxb1_TTP-like"/>
</dbReference>
<keyword evidence="2" id="KW-1185">Reference proteome</keyword>
<dbReference type="RefSeq" id="WP_386196673.1">
    <property type="nucleotide sequence ID" value="NZ_JBHSBC010000056.1"/>
</dbReference>
<comment type="caution">
    <text evidence="1">The sequence shown here is derived from an EMBL/GenBank/DDBJ whole genome shotgun (WGS) entry which is preliminary data.</text>
</comment>